<dbReference type="PANTHER" id="PTHR15887">
    <property type="entry name" value="TRANSMEMBRANE PROTEIN 69"/>
    <property type="match status" value="1"/>
</dbReference>
<dbReference type="Pfam" id="PF11911">
    <property type="entry name" value="DUF3429"/>
    <property type="match status" value="1"/>
</dbReference>
<organism evidence="3 4">
    <name type="scientific">Schizothecium vesticola</name>
    <dbReference type="NCBI Taxonomy" id="314040"/>
    <lineage>
        <taxon>Eukaryota</taxon>
        <taxon>Fungi</taxon>
        <taxon>Dikarya</taxon>
        <taxon>Ascomycota</taxon>
        <taxon>Pezizomycotina</taxon>
        <taxon>Sordariomycetes</taxon>
        <taxon>Sordariomycetidae</taxon>
        <taxon>Sordariales</taxon>
        <taxon>Schizotheciaceae</taxon>
        <taxon>Schizothecium</taxon>
    </lineage>
</organism>
<evidence type="ECO:0000256" key="1">
    <source>
        <dbReference type="SAM" id="MobiDB-lite"/>
    </source>
</evidence>
<feature type="region of interest" description="Disordered" evidence="1">
    <location>
        <begin position="327"/>
        <end position="472"/>
    </location>
</feature>
<feature type="transmembrane region" description="Helical" evidence="2">
    <location>
        <begin position="200"/>
        <end position="219"/>
    </location>
</feature>
<feature type="compositionally biased region" description="Basic and acidic residues" evidence="1">
    <location>
        <begin position="330"/>
        <end position="369"/>
    </location>
</feature>
<protein>
    <recommendedName>
        <fullName evidence="5">Mitochondrial inner membrane protein 1</fullName>
    </recommendedName>
</protein>
<feature type="region of interest" description="Disordered" evidence="1">
    <location>
        <begin position="25"/>
        <end position="48"/>
    </location>
</feature>
<feature type="compositionally biased region" description="Basic and acidic residues" evidence="1">
    <location>
        <begin position="376"/>
        <end position="404"/>
    </location>
</feature>
<dbReference type="EMBL" id="JAUKUD010000007">
    <property type="protein sequence ID" value="KAK0737934.1"/>
    <property type="molecule type" value="Genomic_DNA"/>
</dbReference>
<keyword evidence="2" id="KW-0812">Transmembrane</keyword>
<feature type="transmembrane region" description="Helical" evidence="2">
    <location>
        <begin position="284"/>
        <end position="303"/>
    </location>
</feature>
<reference evidence="3" key="1">
    <citation type="submission" date="2023-06" db="EMBL/GenBank/DDBJ databases">
        <title>Genome-scale phylogeny and comparative genomics of the fungal order Sordariales.</title>
        <authorList>
            <consortium name="Lawrence Berkeley National Laboratory"/>
            <person name="Hensen N."/>
            <person name="Bonometti L."/>
            <person name="Westerberg I."/>
            <person name="Brannstrom I.O."/>
            <person name="Guillou S."/>
            <person name="Cros-Aarteil S."/>
            <person name="Calhoun S."/>
            <person name="Haridas S."/>
            <person name="Kuo A."/>
            <person name="Mondo S."/>
            <person name="Pangilinan J."/>
            <person name="Riley R."/>
            <person name="LaButti K."/>
            <person name="Andreopoulos B."/>
            <person name="Lipzen A."/>
            <person name="Chen C."/>
            <person name="Yanf M."/>
            <person name="Daum C."/>
            <person name="Ng V."/>
            <person name="Clum A."/>
            <person name="Steindorff A."/>
            <person name="Ohm R."/>
            <person name="Martin F."/>
            <person name="Silar P."/>
            <person name="Natvig D."/>
            <person name="Lalanne C."/>
            <person name="Gautier V."/>
            <person name="Ament-velasquez S.L."/>
            <person name="Kruys A."/>
            <person name="Hutchinson M.I."/>
            <person name="Powell A.J."/>
            <person name="Barry K."/>
            <person name="Miller A.N."/>
            <person name="Grigoriev I.V."/>
            <person name="Debuchy R."/>
            <person name="Gladieux P."/>
            <person name="Thoren M.H."/>
            <person name="Johannesson H."/>
        </authorList>
    </citation>
    <scope>NUCLEOTIDE SEQUENCE</scope>
    <source>
        <strain evidence="3">SMH3187-1</strain>
    </source>
</reference>
<comment type="caution">
    <text evidence="3">The sequence shown here is derived from an EMBL/GenBank/DDBJ whole genome shotgun (WGS) entry which is preliminary data.</text>
</comment>
<dbReference type="Proteomes" id="UP001172155">
    <property type="component" value="Unassembled WGS sequence"/>
</dbReference>
<feature type="compositionally biased region" description="Acidic residues" evidence="1">
    <location>
        <begin position="405"/>
        <end position="417"/>
    </location>
</feature>
<dbReference type="PANTHER" id="PTHR15887:SF1">
    <property type="entry name" value="TRANSMEMBRANE PROTEIN 69"/>
    <property type="match status" value="1"/>
</dbReference>
<evidence type="ECO:0000313" key="3">
    <source>
        <dbReference type="EMBL" id="KAK0737934.1"/>
    </source>
</evidence>
<evidence type="ECO:0000256" key="2">
    <source>
        <dbReference type="SAM" id="Phobius"/>
    </source>
</evidence>
<feature type="transmembrane region" description="Helical" evidence="2">
    <location>
        <begin position="143"/>
        <end position="165"/>
    </location>
</feature>
<feature type="compositionally biased region" description="Polar residues" evidence="1">
    <location>
        <begin position="29"/>
        <end position="48"/>
    </location>
</feature>
<sequence>MLRNARPLLSSAPRLGLARRALPARPGTAQLQTASASRPSPLLQSHAATKATSRALPLPLVLWKAYSTKPISERDKDFEKKVAAQKLEARPDEVSVESSVRHVIEESQGPAPKADADVLKDLKDDLHTVKSAFALDTVPRDPYMLGLAGTLPYLGTSIATVFLSWNLNTEWPTTSNALNSILLSHDKAGELLNMLEPIQIGYGAVLVSFLGAIHWGLEFAEKSPLKERTKFRYAVGVLAPMAAWPTIFFPIEWALTTQFLAFTGLYFADSRATTRGWAPAWYGSYRWVLTAVVGVAIFISLVGRAKVGQARSRLTSEELTNSILQGSQYPKKDWSKEEEKERQRIHEEKEAAEKKKREEEKKKKEDEKKGGKKAGKKGDNKDGKKDAEKTEQKDGEEDSGKEAEKDGEEDAEEEDGDDANKDDEKKSDKDSQKNAGKETAEKAKNKAGKDTKKGDDKSRDDDGKESKKEKTK</sequence>
<gene>
    <name evidence="3" type="ORF">B0T18DRAFT_492050</name>
</gene>
<keyword evidence="4" id="KW-1185">Reference proteome</keyword>
<evidence type="ECO:0000313" key="4">
    <source>
        <dbReference type="Proteomes" id="UP001172155"/>
    </source>
</evidence>
<keyword evidence="2" id="KW-1133">Transmembrane helix</keyword>
<evidence type="ECO:0008006" key="5">
    <source>
        <dbReference type="Google" id="ProtNLM"/>
    </source>
</evidence>
<accession>A0AA40BPE9</accession>
<feature type="compositionally biased region" description="Basic and acidic residues" evidence="1">
    <location>
        <begin position="418"/>
        <end position="472"/>
    </location>
</feature>
<dbReference type="InterPro" id="IPR021836">
    <property type="entry name" value="DUF3429"/>
</dbReference>
<proteinExistence type="predicted"/>
<keyword evidence="2" id="KW-0472">Membrane</keyword>
<feature type="transmembrane region" description="Helical" evidence="2">
    <location>
        <begin position="231"/>
        <end position="251"/>
    </location>
</feature>
<name>A0AA40BPE9_9PEZI</name>
<dbReference type="AlphaFoldDB" id="A0AA40BPE9"/>